<name>A0A0P1KRS5_9SACH</name>
<proteinExistence type="predicted"/>
<evidence type="ECO:0000313" key="2">
    <source>
        <dbReference type="EMBL" id="CUS22669.1"/>
    </source>
</evidence>
<organism evidence="2 3">
    <name type="scientific">Lachancea quebecensis</name>
    <dbReference type="NCBI Taxonomy" id="1654605"/>
    <lineage>
        <taxon>Eukaryota</taxon>
        <taxon>Fungi</taxon>
        <taxon>Dikarya</taxon>
        <taxon>Ascomycota</taxon>
        <taxon>Saccharomycotina</taxon>
        <taxon>Saccharomycetes</taxon>
        <taxon>Saccharomycetales</taxon>
        <taxon>Saccharomycetaceae</taxon>
        <taxon>Lachancea</taxon>
    </lineage>
</organism>
<dbReference type="Proteomes" id="UP000236544">
    <property type="component" value="Unassembled WGS sequence"/>
</dbReference>
<accession>A0A0P1KRS5</accession>
<reference evidence="3" key="1">
    <citation type="submission" date="2015-10" db="EMBL/GenBank/DDBJ databases">
        <authorList>
            <person name="Devillers H."/>
        </authorList>
    </citation>
    <scope>NUCLEOTIDE SEQUENCE [LARGE SCALE GENOMIC DNA]</scope>
</reference>
<evidence type="ECO:0000256" key="1">
    <source>
        <dbReference type="SAM" id="MobiDB-lite"/>
    </source>
</evidence>
<keyword evidence="3" id="KW-1185">Reference proteome</keyword>
<gene>
    <name evidence="2" type="ORF">LAQU0_S06e03290g</name>
</gene>
<evidence type="ECO:0000313" key="3">
    <source>
        <dbReference type="Proteomes" id="UP000236544"/>
    </source>
</evidence>
<feature type="region of interest" description="Disordered" evidence="1">
    <location>
        <begin position="120"/>
        <end position="190"/>
    </location>
</feature>
<dbReference type="OrthoDB" id="10490658at2759"/>
<protein>
    <submittedName>
        <fullName evidence="2">LAQU0S06e03290g1_1</fullName>
    </submittedName>
</protein>
<feature type="region of interest" description="Disordered" evidence="1">
    <location>
        <begin position="209"/>
        <end position="238"/>
    </location>
</feature>
<dbReference type="EMBL" id="LN890530">
    <property type="protein sequence ID" value="CUS22669.1"/>
    <property type="molecule type" value="Genomic_DNA"/>
</dbReference>
<dbReference type="AlphaFoldDB" id="A0A0P1KRS5"/>
<sequence length="337" mass="37839">MPSSPENALKGDFSLHDTSCPLMEDGSDVIVGTEDHEDYFDLIGTERRQGRSFRNTINKLSRTGRGGNKDIENCTKTVSCVRTPEQSTTSARKVLEEKHCSLRLANKMPSISRTRYYEGKGSTVSSYGTNDDESSEENSSIGSGVYGSDAELSEFDDSDSYYSASPRMLSSSSPRRQLTGVDREEKQQSGFSLIPDKLKVLCQEDSDMYKSGPQNYNSKRRQKASVLDFRATDSKSREKPKEFSFRLEHKDRPIELSHMEASIEENIGRLPRTPAPNGRGIENTIHDALVDATPCLGDPSRLNPCWKNNFELRMNDSSMLGRRKHRNTVNAINQLRS</sequence>
<feature type="compositionally biased region" description="Low complexity" evidence="1">
    <location>
        <begin position="160"/>
        <end position="176"/>
    </location>
</feature>